<feature type="compositionally biased region" description="Polar residues" evidence="2">
    <location>
        <begin position="347"/>
        <end position="360"/>
    </location>
</feature>
<dbReference type="KEGG" id="haad:MW046_13290"/>
<dbReference type="Pfam" id="PF00041">
    <property type="entry name" value="fn3"/>
    <property type="match status" value="1"/>
</dbReference>
<dbReference type="SMART" id="SM00089">
    <property type="entry name" value="PKD"/>
    <property type="match status" value="1"/>
</dbReference>
<dbReference type="InterPro" id="IPR022409">
    <property type="entry name" value="PKD/Chitinase_dom"/>
</dbReference>
<dbReference type="EMBL" id="CP096020">
    <property type="protein sequence ID" value="UPM44416.1"/>
    <property type="molecule type" value="Genomic_DNA"/>
</dbReference>
<evidence type="ECO:0000313" key="5">
    <source>
        <dbReference type="EMBL" id="UPM44416.1"/>
    </source>
</evidence>
<dbReference type="SUPFAM" id="SSF49299">
    <property type="entry name" value="PKD domain"/>
    <property type="match status" value="1"/>
</dbReference>
<dbReference type="InterPro" id="IPR036116">
    <property type="entry name" value="FN3_sf"/>
</dbReference>
<protein>
    <submittedName>
        <fullName evidence="5">PKD domain-containing protein</fullName>
    </submittedName>
</protein>
<geneLocation type="plasmid" evidence="5 6">
    <name>unnamed1</name>
</geneLocation>
<dbReference type="SMART" id="SM00060">
    <property type="entry name" value="FN3"/>
    <property type="match status" value="1"/>
</dbReference>
<feature type="domain" description="Fibronectin type-III" evidence="4">
    <location>
        <begin position="351"/>
        <end position="440"/>
    </location>
</feature>
<dbReference type="Proteomes" id="UP000831768">
    <property type="component" value="Plasmid unnamed1"/>
</dbReference>
<feature type="region of interest" description="Disordered" evidence="2">
    <location>
        <begin position="421"/>
        <end position="441"/>
    </location>
</feature>
<dbReference type="PANTHER" id="PTHR46708">
    <property type="entry name" value="TENASCIN"/>
    <property type="match status" value="1"/>
</dbReference>
<dbReference type="Pfam" id="PF18911">
    <property type="entry name" value="PKD_4"/>
    <property type="match status" value="1"/>
</dbReference>
<keyword evidence="1" id="KW-0677">Repeat</keyword>
<organism evidence="5 6">
    <name type="scientific">Halocatena salina</name>
    <dbReference type="NCBI Taxonomy" id="2934340"/>
    <lineage>
        <taxon>Archaea</taxon>
        <taxon>Methanobacteriati</taxon>
        <taxon>Methanobacteriota</taxon>
        <taxon>Stenosarchaea group</taxon>
        <taxon>Halobacteria</taxon>
        <taxon>Halobacteriales</taxon>
        <taxon>Natronomonadaceae</taxon>
        <taxon>Halocatena</taxon>
    </lineage>
</organism>
<proteinExistence type="predicted"/>
<dbReference type="PANTHER" id="PTHR46708:SF2">
    <property type="entry name" value="FIBRONECTIN TYPE-III DOMAIN-CONTAINING PROTEIN"/>
    <property type="match status" value="1"/>
</dbReference>
<feature type="compositionally biased region" description="Basic and acidic residues" evidence="2">
    <location>
        <begin position="12"/>
        <end position="24"/>
    </location>
</feature>
<dbReference type="InterPro" id="IPR035986">
    <property type="entry name" value="PKD_dom_sf"/>
</dbReference>
<sequence length="527" mass="55618">MTTNDTPTSESNADHRSETTDSRPDTVSTTLRRRSVLQALGTGVALGLFGVGSTSGAPASVGDGVNLQPSYFCDGDQNLGWGLMDQYPDIQTVRIEIEPFSFNEVATTREDAKRWIDEAGSHGYEVIATYHHYPDNGAADAQALQAAADWWVEQYDYLSQDTSFTINMMNEWGDHTVTASQYASAYNDAISTVRDGTGYAGPIVCDAPGWGQETHRLADAVSQIDDDDLILSVHVYPSGWNQEVNEALQPAHLDVVDETGYPCMIGEFGNWAANPSGADWSAIVDHAKSLGWPVIGWTWNGDGSDDPMNMASPYWGDDCGATSYSASSYFDVVYDKLGSGGGGDDTTAPSSPSSLSVTGTTNSSVSLAWESASDTGGSGLDQYAITVDGSRDHTVSAGTTETTVSGLTAGTSYEVGVSALDGAGNQSEPVTVSATTTDDDGSDAVLAEIDPSTTTASVGERITFQVTDTSGSDQWITALDWAFGDGTTATGWWNEHAYDAAGTYTVALTATDNEGDTTTHEVTITVS</sequence>
<dbReference type="RefSeq" id="WP_247995070.1">
    <property type="nucleotide sequence ID" value="NZ_CP096020.1"/>
</dbReference>
<dbReference type="InterPro" id="IPR000601">
    <property type="entry name" value="PKD_dom"/>
</dbReference>
<dbReference type="InterPro" id="IPR006311">
    <property type="entry name" value="TAT_signal"/>
</dbReference>
<dbReference type="InterPro" id="IPR050991">
    <property type="entry name" value="ECM_Regulatory_Proteins"/>
</dbReference>
<evidence type="ECO:0000259" key="3">
    <source>
        <dbReference type="PROSITE" id="PS50093"/>
    </source>
</evidence>
<feature type="region of interest" description="Disordered" evidence="2">
    <location>
        <begin position="341"/>
        <end position="360"/>
    </location>
</feature>
<evidence type="ECO:0000259" key="4">
    <source>
        <dbReference type="PROSITE" id="PS50853"/>
    </source>
</evidence>
<evidence type="ECO:0000256" key="1">
    <source>
        <dbReference type="ARBA" id="ARBA00022737"/>
    </source>
</evidence>
<dbReference type="SUPFAM" id="SSF51445">
    <property type="entry name" value="(Trans)glycosidases"/>
    <property type="match status" value="1"/>
</dbReference>
<dbReference type="InterPro" id="IPR013783">
    <property type="entry name" value="Ig-like_fold"/>
</dbReference>
<evidence type="ECO:0000256" key="2">
    <source>
        <dbReference type="SAM" id="MobiDB-lite"/>
    </source>
</evidence>
<dbReference type="Gene3D" id="3.20.20.80">
    <property type="entry name" value="Glycosidases"/>
    <property type="match status" value="1"/>
</dbReference>
<dbReference type="CDD" id="cd00063">
    <property type="entry name" value="FN3"/>
    <property type="match status" value="1"/>
</dbReference>
<keyword evidence="6" id="KW-1185">Reference proteome</keyword>
<dbReference type="GeneID" id="71929039"/>
<dbReference type="InterPro" id="IPR003961">
    <property type="entry name" value="FN3_dom"/>
</dbReference>
<feature type="region of interest" description="Disordered" evidence="2">
    <location>
        <begin position="1"/>
        <end position="30"/>
    </location>
</feature>
<dbReference type="CDD" id="cd00146">
    <property type="entry name" value="PKD"/>
    <property type="match status" value="1"/>
</dbReference>
<keyword evidence="5" id="KW-0614">Plasmid</keyword>
<accession>A0A8U0A6B2</accession>
<dbReference type="PROSITE" id="PS50093">
    <property type="entry name" value="PKD"/>
    <property type="match status" value="1"/>
</dbReference>
<gene>
    <name evidence="5" type="ORF">MW046_13290</name>
</gene>
<evidence type="ECO:0000313" key="6">
    <source>
        <dbReference type="Proteomes" id="UP000831768"/>
    </source>
</evidence>
<feature type="domain" description="PKD" evidence="3">
    <location>
        <begin position="452"/>
        <end position="527"/>
    </location>
</feature>
<dbReference type="AlphaFoldDB" id="A0A8U0A6B2"/>
<dbReference type="PROSITE" id="PS51318">
    <property type="entry name" value="TAT"/>
    <property type="match status" value="1"/>
</dbReference>
<name>A0A8U0A6B2_9EURY</name>
<feature type="compositionally biased region" description="Polar residues" evidence="2">
    <location>
        <begin position="1"/>
        <end position="11"/>
    </location>
</feature>
<dbReference type="PROSITE" id="PS50853">
    <property type="entry name" value="FN3"/>
    <property type="match status" value="1"/>
</dbReference>
<dbReference type="InterPro" id="IPR017853">
    <property type="entry name" value="GH"/>
</dbReference>
<dbReference type="Gene3D" id="2.60.40.10">
    <property type="entry name" value="Immunoglobulins"/>
    <property type="match status" value="2"/>
</dbReference>
<dbReference type="SUPFAM" id="SSF49265">
    <property type="entry name" value="Fibronectin type III"/>
    <property type="match status" value="1"/>
</dbReference>
<reference evidence="5" key="1">
    <citation type="submission" date="2022-04" db="EMBL/GenBank/DDBJ databases">
        <title>Halocatena sp. nov., isolated from a salt lake.</title>
        <authorList>
            <person name="Cui H.-L."/>
        </authorList>
    </citation>
    <scope>NUCLEOTIDE SEQUENCE</scope>
    <source>
        <strain evidence="5">AD-1</strain>
        <plasmid evidence="5">unnamed1</plasmid>
    </source>
</reference>